<protein>
    <submittedName>
        <fullName evidence="4">FAM172 family protein homolog CG10038</fullName>
    </submittedName>
</protein>
<dbReference type="PANTHER" id="PTHR21357:SF4">
    <property type="entry name" value="FAM172 FAMILY PROTEIN HOMOLOG CG10038"/>
    <property type="match status" value="1"/>
</dbReference>
<sequence>MILHRRSAFLLSRLLLVLRVSPMTMSKEACSMADKFPSSIRDFGYVFNSEGKLRKIDPATGEAGSEPFEFNVSSDPAYNQKRYEALGELITPYVYQLLSDDVGLKKLPVPDSQDPSTFIFATEDALSNPDKLMVLIHGSGVVRAGQWARSLIINDCLDSGTQIPYIQRAIAQGYGVLVLNTNDNKRTINGKVVTIKGSSDPLEHANWVWENYVTKAKAKKIAVVAHSFGGVCAVELASAYFDDFKSRVFAVALTDSVHQMRGQRLKTEVKEYLYSVGRNWVSSGLPLDKVVEDYKKSDIISVSAGHRKHEMTSWSCIESLFKFLQNNYEPVS</sequence>
<feature type="signal peptide" evidence="1">
    <location>
        <begin position="1"/>
        <end position="26"/>
    </location>
</feature>
<dbReference type="Gene3D" id="3.40.50.1820">
    <property type="entry name" value="alpha/beta hydrolase"/>
    <property type="match status" value="1"/>
</dbReference>
<evidence type="ECO:0000313" key="4">
    <source>
        <dbReference type="RefSeq" id="XP_034239630.1"/>
    </source>
</evidence>
<dbReference type="Proteomes" id="UP000515158">
    <property type="component" value="Unplaced"/>
</dbReference>
<dbReference type="KEGG" id="tpal:117644360"/>
<keyword evidence="1" id="KW-0732">Signal</keyword>
<proteinExistence type="predicted"/>
<dbReference type="InterPro" id="IPR053858">
    <property type="entry name" value="Arb2_dom"/>
</dbReference>
<dbReference type="GO" id="GO:0035197">
    <property type="term" value="F:siRNA binding"/>
    <property type="evidence" value="ECO:0007669"/>
    <property type="project" value="TreeGrafter"/>
</dbReference>
<dbReference type="GO" id="GO:0005634">
    <property type="term" value="C:nucleus"/>
    <property type="evidence" value="ECO:0007669"/>
    <property type="project" value="TreeGrafter"/>
</dbReference>
<dbReference type="PANTHER" id="PTHR21357">
    <property type="entry name" value="FAM172 FAMILY PROTEIN HOMOLOG CG10038"/>
    <property type="match status" value="1"/>
</dbReference>
<dbReference type="Pfam" id="PF22749">
    <property type="entry name" value="Arb2"/>
    <property type="match status" value="1"/>
</dbReference>
<dbReference type="InParanoid" id="A0A6P8YQP1"/>
<feature type="domain" description="Arb2" evidence="2">
    <location>
        <begin position="36"/>
        <end position="286"/>
    </location>
</feature>
<dbReference type="FunCoup" id="A0A6P8YQP1">
    <property type="interactions" value="2169"/>
</dbReference>
<evidence type="ECO:0000259" key="2">
    <source>
        <dbReference type="Pfam" id="PF22749"/>
    </source>
</evidence>
<name>A0A6P8YQP1_THRPL</name>
<organism evidence="4">
    <name type="scientific">Thrips palmi</name>
    <name type="common">Melon thrips</name>
    <dbReference type="NCBI Taxonomy" id="161013"/>
    <lineage>
        <taxon>Eukaryota</taxon>
        <taxon>Metazoa</taxon>
        <taxon>Ecdysozoa</taxon>
        <taxon>Arthropoda</taxon>
        <taxon>Hexapoda</taxon>
        <taxon>Insecta</taxon>
        <taxon>Pterygota</taxon>
        <taxon>Neoptera</taxon>
        <taxon>Paraneoptera</taxon>
        <taxon>Thysanoptera</taxon>
        <taxon>Terebrantia</taxon>
        <taxon>Thripoidea</taxon>
        <taxon>Thripidae</taxon>
        <taxon>Thrips</taxon>
    </lineage>
</organism>
<dbReference type="AlphaFoldDB" id="A0A6P8YQP1"/>
<reference evidence="4" key="1">
    <citation type="submission" date="2025-08" db="UniProtKB">
        <authorList>
            <consortium name="RefSeq"/>
        </authorList>
    </citation>
    <scope>IDENTIFICATION</scope>
    <source>
        <tissue evidence="4">Total insect</tissue>
    </source>
</reference>
<dbReference type="GeneID" id="117644360"/>
<dbReference type="InterPro" id="IPR048263">
    <property type="entry name" value="Arb2"/>
</dbReference>
<evidence type="ECO:0000313" key="3">
    <source>
        <dbReference type="Proteomes" id="UP000515158"/>
    </source>
</evidence>
<keyword evidence="3" id="KW-1185">Reference proteome</keyword>
<dbReference type="RefSeq" id="XP_034239630.1">
    <property type="nucleotide sequence ID" value="XM_034383739.1"/>
</dbReference>
<feature type="chain" id="PRO_5027687459" evidence="1">
    <location>
        <begin position="27"/>
        <end position="332"/>
    </location>
</feature>
<accession>A0A6P8YQP1</accession>
<gene>
    <name evidence="4" type="primary">LOC117644360</name>
</gene>
<dbReference type="OrthoDB" id="421951at2759"/>
<dbReference type="SUPFAM" id="SSF53474">
    <property type="entry name" value="alpha/beta-Hydrolases"/>
    <property type="match status" value="1"/>
</dbReference>
<dbReference type="GO" id="GO:0031048">
    <property type="term" value="P:regulatory ncRNA-mediated heterochromatin formation"/>
    <property type="evidence" value="ECO:0007669"/>
    <property type="project" value="TreeGrafter"/>
</dbReference>
<evidence type="ECO:0000256" key="1">
    <source>
        <dbReference type="SAM" id="SignalP"/>
    </source>
</evidence>
<dbReference type="InterPro" id="IPR029058">
    <property type="entry name" value="AB_hydrolase_fold"/>
</dbReference>